<evidence type="ECO:0000313" key="3">
    <source>
        <dbReference type="Proteomes" id="UP000315395"/>
    </source>
</evidence>
<dbReference type="GO" id="GO:0006355">
    <property type="term" value="P:regulation of DNA-templated transcription"/>
    <property type="evidence" value="ECO:0007669"/>
    <property type="project" value="InterPro"/>
</dbReference>
<protein>
    <submittedName>
        <fullName evidence="2">Ribbon-helix-helix protein, CopG family</fullName>
    </submittedName>
</protein>
<dbReference type="Proteomes" id="UP000315395">
    <property type="component" value="Chromosome"/>
</dbReference>
<feature type="domain" description="Ribbon-helix-helix protein CopG" evidence="1">
    <location>
        <begin position="7"/>
        <end position="46"/>
    </location>
</feature>
<reference evidence="2 3" key="1">
    <citation type="submission" date="2019-07" db="EMBL/GenBank/DDBJ databases">
        <title>complete genome sequencing of Ornithinimicrobium sp. H23M54.</title>
        <authorList>
            <person name="Bae J.-W."/>
            <person name="Lee S.-Y."/>
        </authorList>
    </citation>
    <scope>NUCLEOTIDE SEQUENCE [LARGE SCALE GENOMIC DNA]</scope>
    <source>
        <strain evidence="2 3">H23M54</strain>
    </source>
</reference>
<dbReference type="Pfam" id="PF01402">
    <property type="entry name" value="RHH_1"/>
    <property type="match status" value="1"/>
</dbReference>
<dbReference type="EMBL" id="CP041616">
    <property type="protein sequence ID" value="QDO86921.1"/>
    <property type="molecule type" value="Genomic_DNA"/>
</dbReference>
<keyword evidence="3" id="KW-1185">Reference proteome</keyword>
<gene>
    <name evidence="2" type="ORF">FNH13_00175</name>
</gene>
<dbReference type="OrthoDB" id="9033039at2"/>
<dbReference type="CDD" id="cd21631">
    <property type="entry name" value="RHH_CopG_NikR-like"/>
    <property type="match status" value="1"/>
</dbReference>
<dbReference type="InterPro" id="IPR002145">
    <property type="entry name" value="CopG"/>
</dbReference>
<evidence type="ECO:0000313" key="2">
    <source>
        <dbReference type="EMBL" id="QDO86921.1"/>
    </source>
</evidence>
<name>A0A516G5W8_9MICO</name>
<dbReference type="InterPro" id="IPR010985">
    <property type="entry name" value="Ribbon_hlx_hlx"/>
</dbReference>
<dbReference type="AlphaFoldDB" id="A0A516G5W8"/>
<proteinExistence type="predicted"/>
<dbReference type="KEGG" id="orz:FNH13_00175"/>
<organism evidence="2 3">
    <name type="scientific">Ornithinimicrobium ciconiae</name>
    <dbReference type="NCBI Taxonomy" id="2594265"/>
    <lineage>
        <taxon>Bacteria</taxon>
        <taxon>Bacillati</taxon>
        <taxon>Actinomycetota</taxon>
        <taxon>Actinomycetes</taxon>
        <taxon>Micrococcales</taxon>
        <taxon>Ornithinimicrobiaceae</taxon>
        <taxon>Ornithinimicrobium</taxon>
    </lineage>
</organism>
<dbReference type="Gene3D" id="1.10.1220.10">
    <property type="entry name" value="Met repressor-like"/>
    <property type="match status" value="1"/>
</dbReference>
<accession>A0A516G5W8</accession>
<dbReference type="InterPro" id="IPR013321">
    <property type="entry name" value="Arc_rbn_hlx_hlx"/>
</dbReference>
<sequence>MPDDKAQFNVYLPKDLIREIKHRGVDEGISMSALIEKIVRDYLEEKS</sequence>
<dbReference type="SUPFAM" id="SSF47598">
    <property type="entry name" value="Ribbon-helix-helix"/>
    <property type="match status" value="1"/>
</dbReference>
<dbReference type="RefSeq" id="WP_143781584.1">
    <property type="nucleotide sequence ID" value="NZ_CP041616.1"/>
</dbReference>
<evidence type="ECO:0000259" key="1">
    <source>
        <dbReference type="Pfam" id="PF01402"/>
    </source>
</evidence>